<proteinExistence type="inferred from homology"/>
<dbReference type="CDD" id="cd05911">
    <property type="entry name" value="Firefly_Luc_like"/>
    <property type="match status" value="1"/>
</dbReference>
<dbReference type="PANTHER" id="PTHR24096">
    <property type="entry name" value="LONG-CHAIN-FATTY-ACID--COA LIGASE"/>
    <property type="match status" value="1"/>
</dbReference>
<dbReference type="PROSITE" id="PS00455">
    <property type="entry name" value="AMP_BINDING"/>
    <property type="match status" value="1"/>
</dbReference>
<accession>A0ABR3H2Y6</accession>
<evidence type="ECO:0000259" key="5">
    <source>
        <dbReference type="Pfam" id="PF00501"/>
    </source>
</evidence>
<dbReference type="InterPro" id="IPR020845">
    <property type="entry name" value="AMP-binding_CS"/>
</dbReference>
<dbReference type="Gene3D" id="3.30.300.30">
    <property type="match status" value="1"/>
</dbReference>
<sequence length="541" mass="59938">MFKNKNYLYGPQDLYLPANLNFGEFILEKLWNYKDKVALIDGLTHKLYKYGQIAQEATNLAISLAQLGVRKGETVAILSENRREFFSTLIGSACTGAILTAINPLYTKDEMNHVMKISKPKYVFCSPLAYKSHEKTLKANKKIKNIILFGDQKFDNSLLFNDMAIVNGSNNGITRNVTFDELQVVEVEGQTDTFMILYSSGTTGLPKGVMLTHRNILGTCLCRPIDYSDGVIMSIGPWFHAMGLVGTLCVFTIGQPMAFLAKFDVESLLKTVEKHKVEMLALVPAAMVAVLKAPAKYDFSSVRRVIVGAAPAHADTIRDFAAKYPNVTGIVLGYGMTESSLAIARHPFRKDGRTMSASVGQVLNNTVLKIVDVETRVPLGPNQTGEICFKGPMLMKGYVGKDRAEDFDDEGFLKTGDVGYYDEQKYIYVVDRLKELIKYKAIQVAPAEIEALLLQHEAVREAGVVGVADKEAGELPMAFISVQPGKRVTEREIQEFVAQRLSNPKHLRGGVRFVDEIPKNPTGKILRKALRSMANSTKSKL</sequence>
<evidence type="ECO:0000256" key="3">
    <source>
        <dbReference type="ARBA" id="ARBA00022598"/>
    </source>
</evidence>
<dbReference type="InterPro" id="IPR045851">
    <property type="entry name" value="AMP-bd_C_sf"/>
</dbReference>
<dbReference type="SUPFAM" id="SSF56801">
    <property type="entry name" value="Acetyl-CoA synthetase-like"/>
    <property type="match status" value="1"/>
</dbReference>
<organism evidence="7 8">
    <name type="scientific">Loxostege sticticalis</name>
    <name type="common">Beet webworm moth</name>
    <dbReference type="NCBI Taxonomy" id="481309"/>
    <lineage>
        <taxon>Eukaryota</taxon>
        <taxon>Metazoa</taxon>
        <taxon>Ecdysozoa</taxon>
        <taxon>Arthropoda</taxon>
        <taxon>Hexapoda</taxon>
        <taxon>Insecta</taxon>
        <taxon>Pterygota</taxon>
        <taxon>Neoptera</taxon>
        <taxon>Endopterygota</taxon>
        <taxon>Lepidoptera</taxon>
        <taxon>Glossata</taxon>
        <taxon>Ditrysia</taxon>
        <taxon>Pyraloidea</taxon>
        <taxon>Crambidae</taxon>
        <taxon>Pyraustinae</taxon>
        <taxon>Loxostege</taxon>
    </lineage>
</organism>
<dbReference type="InterPro" id="IPR042099">
    <property type="entry name" value="ANL_N_sf"/>
</dbReference>
<comment type="similarity">
    <text evidence="2">Belongs to the ATP-dependent AMP-binding enzyme family.</text>
</comment>
<dbReference type="Pfam" id="PF13193">
    <property type="entry name" value="AMP-binding_C"/>
    <property type="match status" value="1"/>
</dbReference>
<dbReference type="Gene3D" id="3.40.50.12780">
    <property type="entry name" value="N-terminal domain of ligase-like"/>
    <property type="match status" value="1"/>
</dbReference>
<evidence type="ECO:0008006" key="9">
    <source>
        <dbReference type="Google" id="ProtNLM"/>
    </source>
</evidence>
<protein>
    <recommendedName>
        <fullName evidence="9">Luciferin 4-monooxygenase</fullName>
    </recommendedName>
</protein>
<feature type="domain" description="AMP-dependent synthetase/ligase" evidence="5">
    <location>
        <begin position="32"/>
        <end position="398"/>
    </location>
</feature>
<dbReference type="Proteomes" id="UP001549920">
    <property type="component" value="Unassembled WGS sequence"/>
</dbReference>
<evidence type="ECO:0000256" key="2">
    <source>
        <dbReference type="ARBA" id="ARBA00006432"/>
    </source>
</evidence>
<evidence type="ECO:0000259" key="6">
    <source>
        <dbReference type="Pfam" id="PF13193"/>
    </source>
</evidence>
<dbReference type="InterPro" id="IPR025110">
    <property type="entry name" value="AMP-bd_C"/>
</dbReference>
<dbReference type="PANTHER" id="PTHR24096:SF149">
    <property type="entry name" value="AMP-BINDING DOMAIN-CONTAINING PROTEIN-RELATED"/>
    <property type="match status" value="1"/>
</dbReference>
<keyword evidence="8" id="KW-1185">Reference proteome</keyword>
<name>A0ABR3H2Y6_LOXSC</name>
<dbReference type="EMBL" id="JBEUOH010000028">
    <property type="protein sequence ID" value="KAL0859174.1"/>
    <property type="molecule type" value="Genomic_DNA"/>
</dbReference>
<evidence type="ECO:0000256" key="1">
    <source>
        <dbReference type="ARBA" id="ARBA00004275"/>
    </source>
</evidence>
<dbReference type="Pfam" id="PF00501">
    <property type="entry name" value="AMP-binding"/>
    <property type="match status" value="1"/>
</dbReference>
<comment type="subcellular location">
    <subcellularLocation>
        <location evidence="1">Peroxisome</location>
    </subcellularLocation>
</comment>
<keyword evidence="3" id="KW-0436">Ligase</keyword>
<gene>
    <name evidence="7" type="ORF">ABMA27_010998</name>
</gene>
<feature type="domain" description="AMP-binding enzyme C-terminal" evidence="6">
    <location>
        <begin position="448"/>
        <end position="524"/>
    </location>
</feature>
<keyword evidence="4" id="KW-0576">Peroxisome</keyword>
<dbReference type="InterPro" id="IPR000873">
    <property type="entry name" value="AMP-dep_synth/lig_dom"/>
</dbReference>
<comment type="caution">
    <text evidence="7">The sequence shown here is derived from an EMBL/GenBank/DDBJ whole genome shotgun (WGS) entry which is preliminary data.</text>
</comment>
<evidence type="ECO:0000256" key="4">
    <source>
        <dbReference type="ARBA" id="ARBA00023140"/>
    </source>
</evidence>
<evidence type="ECO:0000313" key="8">
    <source>
        <dbReference type="Proteomes" id="UP001549920"/>
    </source>
</evidence>
<evidence type="ECO:0000313" key="7">
    <source>
        <dbReference type="EMBL" id="KAL0859174.1"/>
    </source>
</evidence>
<reference evidence="7 8" key="1">
    <citation type="submission" date="2024-06" db="EMBL/GenBank/DDBJ databases">
        <title>A chromosome-level genome assembly of beet webworm, Loxostege sticticalis.</title>
        <authorList>
            <person name="Zhang Y."/>
        </authorList>
    </citation>
    <scope>NUCLEOTIDE SEQUENCE [LARGE SCALE GENOMIC DNA]</scope>
    <source>
        <strain evidence="7">AQ026</strain>
        <tissue evidence="7">Whole body</tissue>
    </source>
</reference>